<evidence type="ECO:0000313" key="2">
    <source>
        <dbReference type="Proteomes" id="UP001152798"/>
    </source>
</evidence>
<evidence type="ECO:0000313" key="1">
    <source>
        <dbReference type="EMBL" id="CAH1405566.1"/>
    </source>
</evidence>
<reference evidence="1" key="1">
    <citation type="submission" date="2022-01" db="EMBL/GenBank/DDBJ databases">
        <authorList>
            <person name="King R."/>
        </authorList>
    </citation>
    <scope>NUCLEOTIDE SEQUENCE</scope>
</reference>
<proteinExistence type="predicted"/>
<dbReference type="EMBL" id="OV725082">
    <property type="protein sequence ID" value="CAH1405566.1"/>
    <property type="molecule type" value="Genomic_DNA"/>
</dbReference>
<sequence length="151" mass="16433">MKGGAVAGSAAVVEAGCSAAAAVSSRYPDRTQIWTAPGPEDATHERKYDGVKAATSSTAILSPRPQLRGNYVDKIKNCRQLKLTGAVPFLALRKVTLATMEEWDVIAVVRGHCLREPRQGWHANRYGVTLLTEVGDKVFSLRRRPLFQIAS</sequence>
<organism evidence="1 2">
    <name type="scientific">Nezara viridula</name>
    <name type="common">Southern green stink bug</name>
    <name type="synonym">Cimex viridulus</name>
    <dbReference type="NCBI Taxonomy" id="85310"/>
    <lineage>
        <taxon>Eukaryota</taxon>
        <taxon>Metazoa</taxon>
        <taxon>Ecdysozoa</taxon>
        <taxon>Arthropoda</taxon>
        <taxon>Hexapoda</taxon>
        <taxon>Insecta</taxon>
        <taxon>Pterygota</taxon>
        <taxon>Neoptera</taxon>
        <taxon>Paraneoptera</taxon>
        <taxon>Hemiptera</taxon>
        <taxon>Heteroptera</taxon>
        <taxon>Panheteroptera</taxon>
        <taxon>Pentatomomorpha</taxon>
        <taxon>Pentatomoidea</taxon>
        <taxon>Pentatomidae</taxon>
        <taxon>Pentatominae</taxon>
        <taxon>Nezara</taxon>
    </lineage>
</organism>
<keyword evidence="2" id="KW-1185">Reference proteome</keyword>
<gene>
    <name evidence="1" type="ORF">NEZAVI_LOCUS13748</name>
</gene>
<dbReference type="AlphaFoldDB" id="A0A9P0MVX1"/>
<protein>
    <submittedName>
        <fullName evidence="1">Uncharacterized protein</fullName>
    </submittedName>
</protein>
<dbReference type="Proteomes" id="UP001152798">
    <property type="component" value="Chromosome 6"/>
</dbReference>
<name>A0A9P0MVX1_NEZVI</name>
<accession>A0A9P0MVX1</accession>